<name>A0A3N5YA52_9ALTE</name>
<evidence type="ECO:0000256" key="7">
    <source>
        <dbReference type="SAM" id="Coils"/>
    </source>
</evidence>
<keyword evidence="5 6" id="KW-0269">Exonuclease</keyword>
<evidence type="ECO:0000256" key="5">
    <source>
        <dbReference type="ARBA" id="ARBA00022839"/>
    </source>
</evidence>
<evidence type="ECO:0000313" key="9">
    <source>
        <dbReference type="Proteomes" id="UP000275281"/>
    </source>
</evidence>
<dbReference type="Pfam" id="PF02609">
    <property type="entry name" value="Exonuc_VII_S"/>
    <property type="match status" value="1"/>
</dbReference>
<proteinExistence type="inferred from homology"/>
<dbReference type="EC" id="3.1.11.6" evidence="6"/>
<feature type="coiled-coil region" evidence="7">
    <location>
        <begin position="9"/>
        <end position="67"/>
    </location>
</feature>
<evidence type="ECO:0000256" key="6">
    <source>
        <dbReference type="HAMAP-Rule" id="MF_00337"/>
    </source>
</evidence>
<dbReference type="SUPFAM" id="SSF116842">
    <property type="entry name" value="XseB-like"/>
    <property type="match status" value="1"/>
</dbReference>
<dbReference type="Gene3D" id="1.10.287.1040">
    <property type="entry name" value="Exonuclease VII, small subunit"/>
    <property type="match status" value="1"/>
</dbReference>
<evidence type="ECO:0000256" key="1">
    <source>
        <dbReference type="ARBA" id="ARBA00009998"/>
    </source>
</evidence>
<evidence type="ECO:0000256" key="2">
    <source>
        <dbReference type="ARBA" id="ARBA00022490"/>
    </source>
</evidence>
<organism evidence="8 9">
    <name type="scientific">Alteromonas sediminis</name>
    <dbReference type="NCBI Taxonomy" id="2259342"/>
    <lineage>
        <taxon>Bacteria</taxon>
        <taxon>Pseudomonadati</taxon>
        <taxon>Pseudomonadota</taxon>
        <taxon>Gammaproteobacteria</taxon>
        <taxon>Alteromonadales</taxon>
        <taxon>Alteromonadaceae</taxon>
        <taxon>Alteromonas/Salinimonas group</taxon>
        <taxon>Alteromonas</taxon>
    </lineage>
</organism>
<reference evidence="8 9" key="1">
    <citation type="submission" date="2018-11" db="EMBL/GenBank/DDBJ databases">
        <authorList>
            <person name="Ye M.-Q."/>
            <person name="Du Z.-J."/>
        </authorList>
    </citation>
    <scope>NUCLEOTIDE SEQUENCE [LARGE SCALE GENOMIC DNA]</scope>
    <source>
        <strain evidence="8 9">U0105</strain>
    </source>
</reference>
<evidence type="ECO:0000313" key="8">
    <source>
        <dbReference type="EMBL" id="RPJ65575.1"/>
    </source>
</evidence>
<comment type="similarity">
    <text evidence="1 6">Belongs to the XseB family.</text>
</comment>
<sequence>MTKKTSEDSVSFEETLEELENLVNEMEQGDLPLNDALEKFERGIVLAKQSQKALENAEQKVKILMQSQTGETLVDLEASEQTDEQ</sequence>
<dbReference type="RefSeq" id="WP_124028207.1">
    <property type="nucleotide sequence ID" value="NZ_JBHRSN010000007.1"/>
</dbReference>
<comment type="subcellular location">
    <subcellularLocation>
        <location evidence="6">Cytoplasm</location>
    </subcellularLocation>
</comment>
<dbReference type="GO" id="GO:0008855">
    <property type="term" value="F:exodeoxyribonuclease VII activity"/>
    <property type="evidence" value="ECO:0007669"/>
    <property type="project" value="UniProtKB-UniRule"/>
</dbReference>
<gene>
    <name evidence="6" type="primary">xseB</name>
    <name evidence="8" type="ORF">DRW07_12160</name>
</gene>
<protein>
    <recommendedName>
        <fullName evidence="6">Exodeoxyribonuclease 7 small subunit</fullName>
        <ecNumber evidence="6">3.1.11.6</ecNumber>
    </recommendedName>
    <alternativeName>
        <fullName evidence="6">Exodeoxyribonuclease VII small subunit</fullName>
        <shortName evidence="6">Exonuclease VII small subunit</shortName>
    </alternativeName>
</protein>
<dbReference type="PANTHER" id="PTHR34137:SF1">
    <property type="entry name" value="EXODEOXYRIBONUCLEASE 7 SMALL SUBUNIT"/>
    <property type="match status" value="1"/>
</dbReference>
<dbReference type="NCBIfam" id="NF002140">
    <property type="entry name" value="PRK00977.1-4"/>
    <property type="match status" value="1"/>
</dbReference>
<dbReference type="PANTHER" id="PTHR34137">
    <property type="entry name" value="EXODEOXYRIBONUCLEASE 7 SMALL SUBUNIT"/>
    <property type="match status" value="1"/>
</dbReference>
<comment type="catalytic activity">
    <reaction evidence="6">
        <text>Exonucleolytic cleavage in either 5'- to 3'- or 3'- to 5'-direction to yield nucleoside 5'-phosphates.</text>
        <dbReference type="EC" id="3.1.11.6"/>
    </reaction>
</comment>
<dbReference type="GO" id="GO:0006308">
    <property type="term" value="P:DNA catabolic process"/>
    <property type="evidence" value="ECO:0007669"/>
    <property type="project" value="UniProtKB-UniRule"/>
</dbReference>
<dbReference type="GO" id="GO:0005829">
    <property type="term" value="C:cytosol"/>
    <property type="evidence" value="ECO:0007669"/>
    <property type="project" value="TreeGrafter"/>
</dbReference>
<comment type="subunit">
    <text evidence="6">Heterooligomer composed of large and small subunits.</text>
</comment>
<comment type="caution">
    <text evidence="8">The sequence shown here is derived from an EMBL/GenBank/DDBJ whole genome shotgun (WGS) entry which is preliminary data.</text>
</comment>
<dbReference type="EMBL" id="RPOK01000004">
    <property type="protein sequence ID" value="RPJ65575.1"/>
    <property type="molecule type" value="Genomic_DNA"/>
</dbReference>
<keyword evidence="4 6" id="KW-0378">Hydrolase</keyword>
<dbReference type="HAMAP" id="MF_00337">
    <property type="entry name" value="Exonuc_7_S"/>
    <property type="match status" value="1"/>
</dbReference>
<keyword evidence="2 6" id="KW-0963">Cytoplasm</keyword>
<accession>A0A3N5YA52</accession>
<keyword evidence="9" id="KW-1185">Reference proteome</keyword>
<dbReference type="OrthoDB" id="5591562at2"/>
<dbReference type="PIRSF" id="PIRSF006488">
    <property type="entry name" value="Exonuc_VII_S"/>
    <property type="match status" value="1"/>
</dbReference>
<dbReference type="NCBIfam" id="TIGR01280">
    <property type="entry name" value="xseB"/>
    <property type="match status" value="1"/>
</dbReference>
<dbReference type="AlphaFoldDB" id="A0A3N5YA52"/>
<dbReference type="GO" id="GO:0009318">
    <property type="term" value="C:exodeoxyribonuclease VII complex"/>
    <property type="evidence" value="ECO:0007669"/>
    <property type="project" value="UniProtKB-UniRule"/>
</dbReference>
<comment type="function">
    <text evidence="6">Bidirectionally degrades single-stranded DNA into large acid-insoluble oligonucleotides, which are then degraded further into small acid-soluble oligonucleotides.</text>
</comment>
<dbReference type="InterPro" id="IPR003761">
    <property type="entry name" value="Exonuc_VII_S"/>
</dbReference>
<dbReference type="InterPro" id="IPR037004">
    <property type="entry name" value="Exonuc_VII_ssu_sf"/>
</dbReference>
<evidence type="ECO:0000256" key="4">
    <source>
        <dbReference type="ARBA" id="ARBA00022801"/>
    </source>
</evidence>
<dbReference type="Proteomes" id="UP000275281">
    <property type="component" value="Unassembled WGS sequence"/>
</dbReference>
<keyword evidence="3 6" id="KW-0540">Nuclease</keyword>
<keyword evidence="7" id="KW-0175">Coiled coil</keyword>
<evidence type="ECO:0000256" key="3">
    <source>
        <dbReference type="ARBA" id="ARBA00022722"/>
    </source>
</evidence>